<dbReference type="EMBL" id="LAZR01003708">
    <property type="protein sequence ID" value="KKN15483.1"/>
    <property type="molecule type" value="Genomic_DNA"/>
</dbReference>
<protein>
    <submittedName>
        <fullName evidence="1">Uncharacterized protein</fullName>
    </submittedName>
</protein>
<evidence type="ECO:0000313" key="1">
    <source>
        <dbReference type="EMBL" id="KKN15483.1"/>
    </source>
</evidence>
<dbReference type="AlphaFoldDB" id="A0A0F9RDZ2"/>
<reference evidence="1" key="1">
    <citation type="journal article" date="2015" name="Nature">
        <title>Complex archaea that bridge the gap between prokaryotes and eukaryotes.</title>
        <authorList>
            <person name="Spang A."/>
            <person name="Saw J.H."/>
            <person name="Jorgensen S.L."/>
            <person name="Zaremba-Niedzwiedzka K."/>
            <person name="Martijn J."/>
            <person name="Lind A.E."/>
            <person name="van Eijk R."/>
            <person name="Schleper C."/>
            <person name="Guy L."/>
            <person name="Ettema T.J."/>
        </authorList>
    </citation>
    <scope>NUCLEOTIDE SEQUENCE</scope>
</reference>
<comment type="caution">
    <text evidence="1">The sequence shown here is derived from an EMBL/GenBank/DDBJ whole genome shotgun (WGS) entry which is preliminary data.</text>
</comment>
<proteinExistence type="predicted"/>
<name>A0A0F9RDZ2_9ZZZZ</name>
<gene>
    <name evidence="1" type="ORF">LCGC14_0985620</name>
</gene>
<organism evidence="1">
    <name type="scientific">marine sediment metagenome</name>
    <dbReference type="NCBI Taxonomy" id="412755"/>
    <lineage>
        <taxon>unclassified sequences</taxon>
        <taxon>metagenomes</taxon>
        <taxon>ecological metagenomes</taxon>
    </lineage>
</organism>
<sequence length="50" mass="5825">MNELKEKARALIDEFKERLASDGEVTLSKYEINDLYYALREEEGDENATN</sequence>
<accession>A0A0F9RDZ2</accession>